<dbReference type="Proteomes" id="UP001158576">
    <property type="component" value="Chromosome PAR"/>
</dbReference>
<protein>
    <submittedName>
        <fullName evidence="2">Oidioi.mRNA.OKI2018_I69.PAR.g9458.t1.cds</fullName>
    </submittedName>
</protein>
<sequence length="191" mass="20715">MTVAADEGFVLQTSACNGVTCGAAELCVEDQYAAGGYRCECDAGYRLYNTTCKETILATETHESKVVFDAQQEGTIAGNGGQTAEEGYKEQFYPSSLIDQSQIEIFVAEGGYASAVDFRSDGFYAILHLVIEIVIDPSATLTTDDLDTALSGESRSLSYEGSSEFDSVIYDNDLSYAIMECPFYQYKGTEL</sequence>
<evidence type="ECO:0000313" key="3">
    <source>
        <dbReference type="Proteomes" id="UP001158576"/>
    </source>
</evidence>
<keyword evidence="3" id="KW-1185">Reference proteome</keyword>
<organism evidence="2 3">
    <name type="scientific">Oikopleura dioica</name>
    <name type="common">Tunicate</name>
    <dbReference type="NCBI Taxonomy" id="34765"/>
    <lineage>
        <taxon>Eukaryota</taxon>
        <taxon>Metazoa</taxon>
        <taxon>Chordata</taxon>
        <taxon>Tunicata</taxon>
        <taxon>Appendicularia</taxon>
        <taxon>Copelata</taxon>
        <taxon>Oikopleuridae</taxon>
        <taxon>Oikopleura</taxon>
    </lineage>
</organism>
<gene>
    <name evidence="2" type="ORF">OKIOD_LOCUS1016</name>
</gene>
<accession>A0ABN7RQ63</accession>
<feature type="domain" description="EGF-like" evidence="1">
    <location>
        <begin position="39"/>
        <end position="52"/>
    </location>
</feature>
<reference evidence="2 3" key="1">
    <citation type="submission" date="2021-04" db="EMBL/GenBank/DDBJ databases">
        <authorList>
            <person name="Bliznina A."/>
        </authorList>
    </citation>
    <scope>NUCLEOTIDE SEQUENCE [LARGE SCALE GENOMIC DNA]</scope>
</reference>
<evidence type="ECO:0000313" key="2">
    <source>
        <dbReference type="EMBL" id="CAG5080055.1"/>
    </source>
</evidence>
<dbReference type="InterPro" id="IPR000742">
    <property type="entry name" value="EGF"/>
</dbReference>
<dbReference type="EMBL" id="OU015568">
    <property type="protein sequence ID" value="CAG5080055.1"/>
    <property type="molecule type" value="Genomic_DNA"/>
</dbReference>
<proteinExistence type="predicted"/>
<dbReference type="PROSITE" id="PS01186">
    <property type="entry name" value="EGF_2"/>
    <property type="match status" value="1"/>
</dbReference>
<evidence type="ECO:0000259" key="1">
    <source>
        <dbReference type="PROSITE" id="PS01186"/>
    </source>
</evidence>
<name>A0ABN7RQ63_OIKDI</name>
<dbReference type="Gene3D" id="2.10.25.10">
    <property type="entry name" value="Laminin"/>
    <property type="match status" value="1"/>
</dbReference>